<name>A0ABY6KEY7_9ARAC</name>
<dbReference type="Pfam" id="PF17034">
    <property type="entry name" value="zinc_ribbon_16"/>
    <property type="match status" value="1"/>
</dbReference>
<dbReference type="InterPro" id="IPR031488">
    <property type="entry name" value="Zn_ribbon_mio"/>
</dbReference>
<sequence length="744" mass="83254">MGIEYAGMDKTRAENGVLVWDIKRSLHLSSDSAAQPCRPIIELGLSETTHSLDWLGPKSLICGINNKHLKIFDLRDDAVCYNGIPMGYPNRFCCADGTKHQSTASTKAVYEIAVDPMNENRWKMNISERFLLDSSQPQMVTLTEAKPIVKISWCPTRSNLLSCLTKDSSVIKLYDMKQVPTGPDEMEPAIMERTIEPLCGAICSSYSWHPTDESRLLAVSETNDITDYTVEDRITLNWSAGSHLVWTHGKKTLFSCSPAELPEAEDNIALQMHRRALLRYGLESPANNAKIVHDVPELTEKEKHPEQPGFRGILSLVEEGSPSHSAVPSDHFVVYVSQAREQASQLCGWGSQKDCSTLQSLLHRLQNKKQYTRAAALAVFNLDLRKAIAILNFGHDDHPDSHLNVTAMALAGYTPDKMSLWKEMCSSLKSQLTDPYIQSIFSFLTADTGAYDEILSNQHICIQDRIAFACLYLNDQKLLEYLRNLSSILIGQGNLEAILLTGLNGDGLSLLQQYLDLSGDVQTVSAVVLHTVPACQDPRPQAWVEHYRQLLDCWELWVLRCEFDILWWQGCPAQHPGQQVFVSCTFCGKSVSHYLKLVNPQRATPANSLGQHLLYQAALKNKVSCCPACRKPMPRCALCLGRMGTHSGLLWSRGHPPATTQTSDLDSKLTRVASWFTWCQTCRHGGHAQHLLDWFKVHSNCPVASCQCKCLSLDDQEIPSNISIEAISVIINWFHSRYQQVTSK</sequence>
<keyword evidence="6" id="KW-1185">Reference proteome</keyword>
<accession>A0ABY6KEY7</accession>
<gene>
    <name evidence="5" type="ORF">LAZ67_5000452</name>
</gene>
<evidence type="ECO:0000313" key="6">
    <source>
        <dbReference type="Proteomes" id="UP001235939"/>
    </source>
</evidence>
<dbReference type="Pfam" id="PF21719">
    <property type="entry name" value="MIOS_a-sol"/>
    <property type="match status" value="1"/>
</dbReference>
<organism evidence="5 6">
    <name type="scientific">Cordylochernes scorpioides</name>
    <dbReference type="NCBI Taxonomy" id="51811"/>
    <lineage>
        <taxon>Eukaryota</taxon>
        <taxon>Metazoa</taxon>
        <taxon>Ecdysozoa</taxon>
        <taxon>Arthropoda</taxon>
        <taxon>Chelicerata</taxon>
        <taxon>Arachnida</taxon>
        <taxon>Pseudoscorpiones</taxon>
        <taxon>Cheliferoidea</taxon>
        <taxon>Chernetidae</taxon>
        <taxon>Cordylochernes</taxon>
    </lineage>
</organism>
<proteinExistence type="predicted"/>
<dbReference type="Pfam" id="PF21720">
    <property type="entry name" value="MIOS_WD40"/>
    <property type="match status" value="1"/>
</dbReference>
<dbReference type="PANTHER" id="PTHR16453:SF9">
    <property type="entry name" value="GATOR COMPLEX PROTEIN MIOS"/>
    <property type="match status" value="1"/>
</dbReference>
<dbReference type="SUPFAM" id="SSF50978">
    <property type="entry name" value="WD40 repeat-like"/>
    <property type="match status" value="1"/>
</dbReference>
<feature type="domain" description="GATOR2 complex protein MIO zinc-ribbon like" evidence="3">
    <location>
        <begin position="584"/>
        <end position="710"/>
    </location>
</feature>
<keyword evidence="1" id="KW-0853">WD repeat</keyword>
<feature type="domain" description="MIOS-like alpha-solenoid" evidence="4">
    <location>
        <begin position="332"/>
        <end position="472"/>
    </location>
</feature>
<evidence type="ECO:0000256" key="1">
    <source>
        <dbReference type="ARBA" id="ARBA00022574"/>
    </source>
</evidence>
<dbReference type="InterPro" id="IPR036322">
    <property type="entry name" value="WD40_repeat_dom_sf"/>
</dbReference>
<keyword evidence="2" id="KW-0677">Repeat</keyword>
<dbReference type="EMBL" id="CP092867">
    <property type="protein sequence ID" value="UYV67394.1"/>
    <property type="molecule type" value="Genomic_DNA"/>
</dbReference>
<dbReference type="InterPro" id="IPR049092">
    <property type="entry name" value="MIOS_a-sol"/>
</dbReference>
<dbReference type="CDD" id="cd16691">
    <property type="entry name" value="mRING-H2-C3H3C2_Mio"/>
    <property type="match status" value="1"/>
</dbReference>
<evidence type="ECO:0000259" key="4">
    <source>
        <dbReference type="Pfam" id="PF21719"/>
    </source>
</evidence>
<reference evidence="5 6" key="1">
    <citation type="submission" date="2022-01" db="EMBL/GenBank/DDBJ databases">
        <title>A chromosomal length assembly of Cordylochernes scorpioides.</title>
        <authorList>
            <person name="Zeh D."/>
            <person name="Zeh J."/>
        </authorList>
    </citation>
    <scope>NUCLEOTIDE SEQUENCE [LARGE SCALE GENOMIC DNA]</scope>
    <source>
        <strain evidence="5">IN4F17</strain>
        <tissue evidence="5">Whole Body</tissue>
    </source>
</reference>
<dbReference type="Proteomes" id="UP001235939">
    <property type="component" value="Chromosome 05"/>
</dbReference>
<evidence type="ECO:0000313" key="5">
    <source>
        <dbReference type="EMBL" id="UYV67394.1"/>
    </source>
</evidence>
<evidence type="ECO:0000259" key="3">
    <source>
        <dbReference type="Pfam" id="PF17034"/>
    </source>
</evidence>
<protein>
    <submittedName>
        <fullName evidence="5">MIOS</fullName>
    </submittedName>
</protein>
<dbReference type="InterPro" id="IPR037593">
    <property type="entry name" value="MIOS/Sea4"/>
</dbReference>
<evidence type="ECO:0000256" key="2">
    <source>
        <dbReference type="ARBA" id="ARBA00022737"/>
    </source>
</evidence>
<dbReference type="PANTHER" id="PTHR16453">
    <property type="entry name" value="WD40 DOMAIN-CONTAINING PROTEIN MIO FAMILY MEMBER"/>
    <property type="match status" value="1"/>
</dbReference>